<dbReference type="Proteomes" id="UP000749559">
    <property type="component" value="Unassembled WGS sequence"/>
</dbReference>
<protein>
    <recommendedName>
        <fullName evidence="9">Proline-rich transmembrane protein 3/4 domain-containing protein</fullName>
    </recommendedName>
</protein>
<name>A0A8J1XFH0_OWEFU</name>
<keyword evidence="2" id="KW-0597">Phosphoprotein</keyword>
<feature type="region of interest" description="Disordered" evidence="7">
    <location>
        <begin position="405"/>
        <end position="425"/>
    </location>
</feature>
<feature type="domain" description="Proline-rich transmembrane protein 3/4" evidence="9">
    <location>
        <begin position="1014"/>
        <end position="1314"/>
    </location>
</feature>
<feature type="compositionally biased region" description="Pro residues" evidence="7">
    <location>
        <begin position="956"/>
        <end position="966"/>
    </location>
</feature>
<feature type="transmembrane region" description="Helical" evidence="8">
    <location>
        <begin position="1171"/>
        <end position="1195"/>
    </location>
</feature>
<feature type="compositionally biased region" description="Polar residues" evidence="7">
    <location>
        <begin position="1447"/>
        <end position="1459"/>
    </location>
</feature>
<feature type="compositionally biased region" description="Low complexity" evidence="7">
    <location>
        <begin position="967"/>
        <end position="977"/>
    </location>
</feature>
<dbReference type="PANTHER" id="PTHR35578:SF6">
    <property type="entry name" value="PROLINE-RICH TRANSMEMBRANE PROTEIN 4"/>
    <property type="match status" value="1"/>
</dbReference>
<feature type="region of interest" description="Disordered" evidence="7">
    <location>
        <begin position="172"/>
        <end position="191"/>
    </location>
</feature>
<feature type="transmembrane region" description="Helical" evidence="8">
    <location>
        <begin position="1237"/>
        <end position="1258"/>
    </location>
</feature>
<feature type="region of interest" description="Disordered" evidence="7">
    <location>
        <begin position="798"/>
        <end position="1014"/>
    </location>
</feature>
<feature type="region of interest" description="Disordered" evidence="7">
    <location>
        <begin position="1426"/>
        <end position="1510"/>
    </location>
</feature>
<dbReference type="Pfam" id="PF25987">
    <property type="entry name" value="PRRT3"/>
    <property type="match status" value="1"/>
</dbReference>
<feature type="compositionally biased region" description="Acidic residues" evidence="7">
    <location>
        <begin position="1426"/>
        <end position="1438"/>
    </location>
</feature>
<evidence type="ECO:0000313" key="11">
    <source>
        <dbReference type="Proteomes" id="UP000749559"/>
    </source>
</evidence>
<evidence type="ECO:0000256" key="6">
    <source>
        <dbReference type="ARBA" id="ARBA00023136"/>
    </source>
</evidence>
<feature type="compositionally biased region" description="Low complexity" evidence="7">
    <location>
        <begin position="986"/>
        <end position="1005"/>
    </location>
</feature>
<feature type="transmembrane region" description="Helical" evidence="8">
    <location>
        <begin position="1035"/>
        <end position="1056"/>
    </location>
</feature>
<feature type="compositionally biased region" description="Pro residues" evidence="7">
    <location>
        <begin position="848"/>
        <end position="858"/>
    </location>
</feature>
<feature type="region of interest" description="Disordered" evidence="7">
    <location>
        <begin position="1527"/>
        <end position="1547"/>
    </location>
</feature>
<feature type="compositionally biased region" description="Polar residues" evidence="7">
    <location>
        <begin position="405"/>
        <end position="415"/>
    </location>
</feature>
<accession>A0A8J1XFH0</accession>
<feature type="compositionally biased region" description="Polar residues" evidence="7">
    <location>
        <begin position="1528"/>
        <end position="1539"/>
    </location>
</feature>
<feature type="compositionally biased region" description="Basic and acidic residues" evidence="7">
    <location>
        <begin position="859"/>
        <end position="871"/>
    </location>
</feature>
<feature type="transmembrane region" description="Helical" evidence="8">
    <location>
        <begin position="1102"/>
        <end position="1127"/>
    </location>
</feature>
<dbReference type="OrthoDB" id="10066605at2759"/>
<feature type="transmembrane region" description="Helical" evidence="8">
    <location>
        <begin position="1068"/>
        <end position="1090"/>
    </location>
</feature>
<reference evidence="10" key="1">
    <citation type="submission" date="2022-03" db="EMBL/GenBank/DDBJ databases">
        <authorList>
            <person name="Martin C."/>
        </authorList>
    </citation>
    <scope>NUCLEOTIDE SEQUENCE</scope>
</reference>
<evidence type="ECO:0000259" key="9">
    <source>
        <dbReference type="Pfam" id="PF25987"/>
    </source>
</evidence>
<gene>
    <name evidence="10" type="ORF">OFUS_LOCUS11284</name>
</gene>
<comment type="subcellular location">
    <subcellularLocation>
        <location evidence="1">Membrane</location>
        <topology evidence="1">Multi-pass membrane protein</topology>
    </subcellularLocation>
</comment>
<dbReference type="EMBL" id="CAIIXF020000005">
    <property type="protein sequence ID" value="CAH1785186.1"/>
    <property type="molecule type" value="Genomic_DNA"/>
</dbReference>
<dbReference type="InterPro" id="IPR059081">
    <property type="entry name" value="PRRT3-4"/>
</dbReference>
<evidence type="ECO:0000256" key="2">
    <source>
        <dbReference type="ARBA" id="ARBA00022553"/>
    </source>
</evidence>
<evidence type="ECO:0000256" key="4">
    <source>
        <dbReference type="ARBA" id="ARBA00022729"/>
    </source>
</evidence>
<keyword evidence="11" id="KW-1185">Reference proteome</keyword>
<evidence type="ECO:0000313" key="10">
    <source>
        <dbReference type="EMBL" id="CAH1785186.1"/>
    </source>
</evidence>
<feature type="compositionally biased region" description="Low complexity" evidence="7">
    <location>
        <begin position="1391"/>
        <end position="1407"/>
    </location>
</feature>
<evidence type="ECO:0000256" key="1">
    <source>
        <dbReference type="ARBA" id="ARBA00004141"/>
    </source>
</evidence>
<dbReference type="SUPFAM" id="SSF81321">
    <property type="entry name" value="Family A G protein-coupled receptor-like"/>
    <property type="match status" value="1"/>
</dbReference>
<keyword evidence="4" id="KW-0732">Signal</keyword>
<comment type="caution">
    <text evidence="10">The sequence shown here is derived from an EMBL/GenBank/DDBJ whole genome shotgun (WGS) entry which is preliminary data.</text>
</comment>
<feature type="transmembrane region" description="Helical" evidence="8">
    <location>
        <begin position="1139"/>
        <end position="1165"/>
    </location>
</feature>
<evidence type="ECO:0000256" key="8">
    <source>
        <dbReference type="SAM" id="Phobius"/>
    </source>
</evidence>
<feature type="region of interest" description="Disordered" evidence="7">
    <location>
        <begin position="1372"/>
        <end position="1410"/>
    </location>
</feature>
<feature type="compositionally biased region" description="Polar residues" evidence="7">
    <location>
        <begin position="173"/>
        <end position="191"/>
    </location>
</feature>
<feature type="transmembrane region" description="Helical" evidence="8">
    <location>
        <begin position="7"/>
        <end position="28"/>
    </location>
</feature>
<keyword evidence="6 8" id="KW-0472">Membrane</keyword>
<feature type="compositionally biased region" description="Polar residues" evidence="7">
    <location>
        <begin position="887"/>
        <end position="931"/>
    </location>
</feature>
<keyword evidence="5 8" id="KW-1133">Transmembrane helix</keyword>
<evidence type="ECO:0000256" key="5">
    <source>
        <dbReference type="ARBA" id="ARBA00022989"/>
    </source>
</evidence>
<evidence type="ECO:0000256" key="7">
    <source>
        <dbReference type="SAM" id="MobiDB-lite"/>
    </source>
</evidence>
<feature type="compositionally biased region" description="Polar residues" evidence="7">
    <location>
        <begin position="1466"/>
        <end position="1500"/>
    </location>
</feature>
<proteinExistence type="predicted"/>
<feature type="region of interest" description="Disordered" evidence="7">
    <location>
        <begin position="636"/>
        <end position="659"/>
    </location>
</feature>
<dbReference type="InterPro" id="IPR052836">
    <property type="entry name" value="PRRT_domain-containing"/>
</dbReference>
<keyword evidence="3 8" id="KW-0812">Transmembrane</keyword>
<feature type="compositionally biased region" description="Polar residues" evidence="7">
    <location>
        <begin position="799"/>
        <end position="831"/>
    </location>
</feature>
<dbReference type="PANTHER" id="PTHR35578">
    <property type="entry name" value="PROLINE-RICH TRANSMEMBRANE PROTEIN 4-RELATED"/>
    <property type="match status" value="1"/>
</dbReference>
<evidence type="ECO:0000256" key="3">
    <source>
        <dbReference type="ARBA" id="ARBA00022692"/>
    </source>
</evidence>
<organism evidence="10 11">
    <name type="scientific">Owenia fusiformis</name>
    <name type="common">Polychaete worm</name>
    <dbReference type="NCBI Taxonomy" id="6347"/>
    <lineage>
        <taxon>Eukaryota</taxon>
        <taxon>Metazoa</taxon>
        <taxon>Spiralia</taxon>
        <taxon>Lophotrochozoa</taxon>
        <taxon>Annelida</taxon>
        <taxon>Polychaeta</taxon>
        <taxon>Sedentaria</taxon>
        <taxon>Canalipalpata</taxon>
        <taxon>Sabellida</taxon>
        <taxon>Oweniida</taxon>
        <taxon>Oweniidae</taxon>
        <taxon>Owenia</taxon>
    </lineage>
</organism>
<dbReference type="SUPFAM" id="SSF58104">
    <property type="entry name" value="Methyl-accepting chemotaxis protein (MCP) signaling domain"/>
    <property type="match status" value="1"/>
</dbReference>
<sequence>MWTIYRFLAMYGMVLYHTLLWGLLLQFYPTTGLQRQLDLYDHWSLTNGFHSPSHSRKNHDYKSTKNKRVIHESHFMRINKIKYPNLSDLSNLVSKRIRPMRNSNLQELTLEVPKENEIQVSDALMDLNLVSNSLLLRLYNQNRQTKPNRRKRQAMDYDNVNRMSPSLEDIVKGTSSTESSENLVTSDGAESNGKLTISTIDTYQTIDTENSNGVTGNIHGASKTIYHTLNHDSDVNTGTAAELSDTAAEMSDMTVEMPDTIAEIPDTTAEMPDMTVGMLDTIAEIPDTTAEMPDMTVEMPDTTADMSATTAEMSETTTEMPDTTAEIPDTTAEMPDITVEMSDTPVEISDTTAEMPDTTAEMSNIATEMPDMTVEMPYTTAEISDSAAAMPDTTAANVDTSAEMTNKTTDLSDSTAAIPDTTAEMPDTTADISGLYNSIAAIPYITSAISDITAEMPEPTTGISKSLDMSLSTTQMSHNFPVTDNTAVITEEPDDSTDISASSIQNISSQTTKEQSNITDTMISTGLRTLDVTTVQYTNSEPTSSIEQSPTTSPETEITIDDMSLTTRNSGVKGDEITEMTSNSPSTVELEITYNSTTHFAQNDDATTDESMLQETAMMTEVPLETSKSRFTTVASSRETRHVNQSNSSPTMVPNTPLTPTESIVTVTDDGKLVSIETVNNTSAAIFESISTLDPSMNSSEEMTSPSNPTNIDELSTIISEPQTLESFVTIPLADMKTVSHNYKTTTSPQESQTTTDLEATLSVTDGIIKSDTTFESSTVGIDTENVTVKSALEPVPTVKSTNEQSSTPVSTSAQVIIHDSTSNSTFTPELTSEPGPSPVLTSETAPPLEPTSEPSPEPTREPTTIHKASSERIPTFELTSEPVPEPTSQATRTFKSTSESVSTPKPTRKQSPTPMLTSGTVSTPTPSREQAPTLEPTSEPAPDPPSKPTTTPKPSSEPAPDPPSKPTTTPKPSSEPVYTTKMKSEPTSEPESSSWPDISDSIPEPEMRPTLPPYAEPEPDWSIAKPILQEAWEVHVYLVGVLFALLALYSLVSIIRLYNNKHLLSQGYFIALNALMFIMGSFRAVYFLVDAYNSNRTFPIWLSYFMYGIGLPCLTSAFSVLFLALLQTTKMQLLSPRIQKLSCLILIIALHFILHIVADVLIAFFFDSKIIVLICQIFFCMWGLILFGGYFYIFRKLYKSAVKRQKTMMASSVSLMKYKLQDVIPIRKPHKLTLGIAVKITFVTAIFGLICAILQIYAMAGVYSVFSQEIPQPWPWWGFQFAQRLTELAMCFTMSYVATQPFRYNKPKQRSSCKMFDSYFFAPCCRICRGDSYDINEDLDLGWDALTGSMHDSIYKKDIAQFSLEEVHPLHTGANGHKDNVTNGNAQKYSTLQSSSSGSTTRPPSSMLVIEDGRIRFRLENEIEESIPDLSSGEEETSGSHYWRESSAQPSDNSNTSLLKHKVQDFNSGMANGAHSPSTLSHKSPTPSFKFNGTSLTESSDSDFRPPSPLNLNISIENALHRVLMGQTGTSPPKSHNGLSHPGSVKSLQGNYKTCSVNGSSEEDLPKSVELPRKFKPKLIMKVHSSNNVDAQF</sequence>